<dbReference type="Pfam" id="PF00395">
    <property type="entry name" value="SLH"/>
    <property type="match status" value="2"/>
</dbReference>
<dbReference type="PANTHER" id="PTHR43308">
    <property type="entry name" value="OUTER MEMBRANE PROTEIN ALPHA-RELATED"/>
    <property type="match status" value="1"/>
</dbReference>
<feature type="domain" description="SLH" evidence="2">
    <location>
        <begin position="126"/>
        <end position="188"/>
    </location>
</feature>
<evidence type="ECO:0000256" key="1">
    <source>
        <dbReference type="SAM" id="MobiDB-lite"/>
    </source>
</evidence>
<dbReference type="Pfam" id="PF14039">
    <property type="entry name" value="YusW"/>
    <property type="match status" value="2"/>
</dbReference>
<dbReference type="InterPro" id="IPR051465">
    <property type="entry name" value="Cell_Envelope_Struct_Comp"/>
</dbReference>
<reference evidence="3 4" key="1">
    <citation type="submission" date="2019-03" db="EMBL/GenBank/DDBJ databases">
        <title>Cohnella endophytica sp. nov., a novel endophytic bacterium isolated from bark of Sonneratia apetala.</title>
        <authorList>
            <person name="Tuo L."/>
        </authorList>
    </citation>
    <scope>NUCLEOTIDE SEQUENCE [LARGE SCALE GENOMIC DNA]</scope>
    <source>
        <strain evidence="3 4">CCTCC AB 208254</strain>
    </source>
</reference>
<dbReference type="PROSITE" id="PS51272">
    <property type="entry name" value="SLH"/>
    <property type="match status" value="3"/>
</dbReference>
<dbReference type="InterPro" id="IPR025623">
    <property type="entry name" value="YusW"/>
</dbReference>
<name>A0A4Y8LMP1_9BACL</name>
<feature type="region of interest" description="Disordered" evidence="1">
    <location>
        <begin position="562"/>
        <end position="589"/>
    </location>
</feature>
<organism evidence="3 4">
    <name type="scientific">Cohnella luojiensis</name>
    <dbReference type="NCBI Taxonomy" id="652876"/>
    <lineage>
        <taxon>Bacteria</taxon>
        <taxon>Bacillati</taxon>
        <taxon>Bacillota</taxon>
        <taxon>Bacilli</taxon>
        <taxon>Bacillales</taxon>
        <taxon>Paenibacillaceae</taxon>
        <taxon>Cohnella</taxon>
    </lineage>
</organism>
<dbReference type="InterPro" id="IPR001119">
    <property type="entry name" value="SLH_dom"/>
</dbReference>
<feature type="domain" description="SLH" evidence="2">
    <location>
        <begin position="56"/>
        <end position="119"/>
    </location>
</feature>
<protein>
    <recommendedName>
        <fullName evidence="2">SLH domain-containing protein</fullName>
    </recommendedName>
</protein>
<evidence type="ECO:0000313" key="4">
    <source>
        <dbReference type="Proteomes" id="UP000297900"/>
    </source>
</evidence>
<keyword evidence="4" id="KW-1185">Reference proteome</keyword>
<dbReference type="EMBL" id="SOMN01000070">
    <property type="protein sequence ID" value="TFE19353.1"/>
    <property type="molecule type" value="Genomic_DNA"/>
</dbReference>
<dbReference type="Proteomes" id="UP000297900">
    <property type="component" value="Unassembled WGS sequence"/>
</dbReference>
<feature type="compositionally biased region" description="Acidic residues" evidence="1">
    <location>
        <begin position="565"/>
        <end position="589"/>
    </location>
</feature>
<proteinExistence type="predicted"/>
<evidence type="ECO:0000259" key="2">
    <source>
        <dbReference type="PROSITE" id="PS51272"/>
    </source>
</evidence>
<evidence type="ECO:0000313" key="3">
    <source>
        <dbReference type="EMBL" id="TFE19353.1"/>
    </source>
</evidence>
<dbReference type="AlphaFoldDB" id="A0A4Y8LMP1"/>
<feature type="domain" description="SLH" evidence="2">
    <location>
        <begin position="191"/>
        <end position="254"/>
    </location>
</feature>
<dbReference type="PANTHER" id="PTHR43308:SF5">
    <property type="entry name" value="S-LAYER PROTEIN _ PEPTIDOGLYCAN ENDO-BETA-N-ACETYLGLUCOSAMINIDASE"/>
    <property type="match status" value="1"/>
</dbReference>
<dbReference type="OrthoDB" id="5845122at2"/>
<comment type="caution">
    <text evidence="3">The sequence shown here is derived from an EMBL/GenBank/DDBJ whole genome shotgun (WGS) entry which is preliminary data.</text>
</comment>
<accession>A0A4Y8LMP1</accession>
<gene>
    <name evidence="3" type="ORF">E2980_23480</name>
</gene>
<sequence>MQRWDYDIFKPRERMNTMKKLSGLLIICFLIFGWAGNVVAAQEVKTNVTEDGRVQVIMEFDDIKEAEWAAGYIGKMKSKQVVEGFEDGTYRPNQPITRVQAIVMAVRLMGLENEAKAKTPNTKLHFKDAELIDKEFKWAKGYIVVALENGLFDATEDRIQPNKPASRIWVAGLLVKSLGLQAEALSQMATIPEFTDAEQIPAGVVGYLLVAVDKGIVSGYPDGSFKPHKNVTRAEMAALLDRTNEGLLENSGAVKVSGKIKDIDFDATRVTTNVDQLISVTDSVYRPMDGQITIDSYTGEALSYGISSELLVQYHNKFIRADQLAVGDPVGLVVQDQTVIEAALLDAKGIDDTTAAILGFEVEMELGDDKEYKLKYKNMNGRVEAEIVEKNKKWKGKEAEAFLEKLLSEMSLTPDLSRDEVLETVLAALNVKEFKDIELKIQFSNGEKLTIEKENEDFVSDNADGGVREFELKAEWSGEEKLKLKYKNHEGDVEAEVEIESKNDKEKMKGDEAAEMIENVLEQTALSDEMTKQEITESILTALEIDADELKELEIKIKFTNGTELEIEFEQDDDEDEEDEDDEDNEDDE</sequence>